<proteinExistence type="predicted"/>
<reference evidence="1" key="1">
    <citation type="submission" date="2022-11" db="EMBL/GenBank/DDBJ databases">
        <title>Corynebacterium sp. isolated from Penguins.</title>
        <authorList>
            <person name="Sedlar K."/>
            <person name="Svec P."/>
        </authorList>
    </citation>
    <scope>NUCLEOTIDE SEQUENCE</scope>
    <source>
        <strain evidence="1">P7003</strain>
    </source>
</reference>
<dbReference type="RefSeq" id="WP_267186840.1">
    <property type="nucleotide sequence ID" value="NZ_JAPMKV010000010.1"/>
</dbReference>
<keyword evidence="2" id="KW-1185">Reference proteome</keyword>
<name>A0ABT3WUL2_9CORY</name>
<gene>
    <name evidence="1" type="ORF">OS125_11275</name>
</gene>
<protein>
    <submittedName>
        <fullName evidence="1">Uncharacterized protein</fullName>
    </submittedName>
</protein>
<sequence>MPQITGNLRVVTGTPHLVREVWVRAESPRAGTGGSLTTDANTRIEVGADGAVSFSAAPGPAVLVLLERTPGVDHVTQRTVKIMVTSTSSTLADVVAAGKTYDGGDPDRIGALAEKIAGYKAAAEAALAAAQQAASTAVTAVNERVGDGAVRLKHLHEEVKTLINSKVAKSDYNPVRAATRQAGDVVAAYDDAGNVSIPTADDSTPLWAAVNRRYVDVGLAAKVNAADFNPVRTASRSPGDVVAAGDGGLVSVPDISGSSPGTSAANRSYVDASVGALSTELGVNDIAWEYLPTTSSNPRIAAVRAWRIVHLRIHLCPLTDIDTWELPVKYRPSQTVYTSELVGGGYVIINTLGKITTYKSTSDKITATVTYIVTT</sequence>
<evidence type="ECO:0000313" key="2">
    <source>
        <dbReference type="Proteomes" id="UP001081709"/>
    </source>
</evidence>
<dbReference type="EMBL" id="JAPMKV010000010">
    <property type="protein sequence ID" value="MCX7445813.1"/>
    <property type="molecule type" value="Genomic_DNA"/>
</dbReference>
<comment type="caution">
    <text evidence="1">The sequence shown here is derived from an EMBL/GenBank/DDBJ whole genome shotgun (WGS) entry which is preliminary data.</text>
</comment>
<dbReference type="Proteomes" id="UP001081709">
    <property type="component" value="Unassembled WGS sequence"/>
</dbReference>
<organism evidence="1 2">
    <name type="scientific">Corynebacterium pygosceleis</name>
    <dbReference type="NCBI Taxonomy" id="2800406"/>
    <lineage>
        <taxon>Bacteria</taxon>
        <taxon>Bacillati</taxon>
        <taxon>Actinomycetota</taxon>
        <taxon>Actinomycetes</taxon>
        <taxon>Mycobacteriales</taxon>
        <taxon>Corynebacteriaceae</taxon>
        <taxon>Corynebacterium</taxon>
    </lineage>
</organism>
<evidence type="ECO:0000313" key="1">
    <source>
        <dbReference type="EMBL" id="MCX7445813.1"/>
    </source>
</evidence>
<accession>A0ABT3WUL2</accession>